<keyword evidence="1" id="KW-1133">Transmembrane helix</keyword>
<organism evidence="2 3">
    <name type="scientific">Gemelliphila palaticanis</name>
    <dbReference type="NCBI Taxonomy" id="81950"/>
    <lineage>
        <taxon>Bacteria</taxon>
        <taxon>Bacillati</taxon>
        <taxon>Bacillota</taxon>
        <taxon>Bacilli</taxon>
        <taxon>Bacillales</taxon>
        <taxon>Gemellaceae</taxon>
        <taxon>Gemelliphila</taxon>
    </lineage>
</organism>
<name>A0ABX2SXG6_9BACL</name>
<dbReference type="RefSeq" id="WP_179940262.1">
    <property type="nucleotide sequence ID" value="NZ_JACBYF010000002.1"/>
</dbReference>
<feature type="transmembrane region" description="Helical" evidence="1">
    <location>
        <begin position="85"/>
        <end position="103"/>
    </location>
</feature>
<evidence type="ECO:0000256" key="1">
    <source>
        <dbReference type="SAM" id="Phobius"/>
    </source>
</evidence>
<sequence>MTKTSFIIRTLFFDLVLIYMFFSTLQKGLELPIYVLVVPIIVFIAIGYGQVAMYKNSINISFFITGEDVIYTLSEEKLIKMRTKLILKDIFFMTALPLYIYIFSRKYILMYFVVII</sequence>
<dbReference type="EMBL" id="JACBYF010000002">
    <property type="protein sequence ID" value="NYS46937.1"/>
    <property type="molecule type" value="Genomic_DNA"/>
</dbReference>
<reference evidence="2 3" key="1">
    <citation type="submission" date="2020-07" db="EMBL/GenBank/DDBJ databases">
        <title>MOT database genomes.</title>
        <authorList>
            <person name="Joseph S."/>
            <person name="Aduse-Opoku J."/>
            <person name="Hashim A."/>
            <person name="Wade W."/>
            <person name="Curtis M."/>
        </authorList>
    </citation>
    <scope>NUCLEOTIDE SEQUENCE [LARGE SCALE GENOMIC DNA]</scope>
    <source>
        <strain evidence="2 3">CIP 106318</strain>
    </source>
</reference>
<comment type="caution">
    <text evidence="2">The sequence shown here is derived from an EMBL/GenBank/DDBJ whole genome shotgun (WGS) entry which is preliminary data.</text>
</comment>
<feature type="transmembrane region" description="Helical" evidence="1">
    <location>
        <begin position="31"/>
        <end position="51"/>
    </location>
</feature>
<keyword evidence="1" id="KW-0472">Membrane</keyword>
<evidence type="ECO:0008006" key="4">
    <source>
        <dbReference type="Google" id="ProtNLM"/>
    </source>
</evidence>
<proteinExistence type="predicted"/>
<feature type="transmembrane region" description="Helical" evidence="1">
    <location>
        <begin position="7"/>
        <end position="25"/>
    </location>
</feature>
<evidence type="ECO:0000313" key="2">
    <source>
        <dbReference type="EMBL" id="NYS46937.1"/>
    </source>
</evidence>
<protein>
    <recommendedName>
        <fullName evidence="4">RDD family protein</fullName>
    </recommendedName>
</protein>
<gene>
    <name evidence="2" type="ORF">HZY85_01850</name>
</gene>
<accession>A0ABX2SXG6</accession>
<keyword evidence="3" id="KW-1185">Reference proteome</keyword>
<keyword evidence="1" id="KW-0812">Transmembrane</keyword>
<dbReference type="Proteomes" id="UP000531840">
    <property type="component" value="Unassembled WGS sequence"/>
</dbReference>
<evidence type="ECO:0000313" key="3">
    <source>
        <dbReference type="Proteomes" id="UP000531840"/>
    </source>
</evidence>